<dbReference type="EMBL" id="VFOU01000001">
    <property type="protein sequence ID" value="TQL74380.1"/>
    <property type="molecule type" value="Genomic_DNA"/>
</dbReference>
<evidence type="ECO:0000256" key="1">
    <source>
        <dbReference type="SAM" id="Phobius"/>
    </source>
</evidence>
<comment type="caution">
    <text evidence="2">The sequence shown here is derived from an EMBL/GenBank/DDBJ whole genome shotgun (WGS) entry which is preliminary data.</text>
</comment>
<keyword evidence="3" id="KW-1185">Reference proteome</keyword>
<evidence type="ECO:0000313" key="2">
    <source>
        <dbReference type="EMBL" id="TQL74380.1"/>
    </source>
</evidence>
<organism evidence="2 3">
    <name type="scientific">Enteractinococcus coprophilus</name>
    <dbReference type="NCBI Taxonomy" id="1027633"/>
    <lineage>
        <taxon>Bacteria</taxon>
        <taxon>Bacillati</taxon>
        <taxon>Actinomycetota</taxon>
        <taxon>Actinomycetes</taxon>
        <taxon>Micrococcales</taxon>
        <taxon>Micrococcaceae</taxon>
    </lineage>
</organism>
<keyword evidence="1" id="KW-0812">Transmembrane</keyword>
<protein>
    <submittedName>
        <fullName evidence="2">Uncharacterized protein</fullName>
    </submittedName>
</protein>
<keyword evidence="1" id="KW-0472">Membrane</keyword>
<name>A0A543AP69_9MICC</name>
<evidence type="ECO:0000313" key="3">
    <source>
        <dbReference type="Proteomes" id="UP000319746"/>
    </source>
</evidence>
<keyword evidence="1" id="KW-1133">Transmembrane helix</keyword>
<accession>A0A543AP69</accession>
<reference evidence="2 3" key="1">
    <citation type="submission" date="2019-06" db="EMBL/GenBank/DDBJ databases">
        <title>Sequencing the genomes of 1000 actinobacteria strains.</title>
        <authorList>
            <person name="Klenk H.-P."/>
        </authorList>
    </citation>
    <scope>NUCLEOTIDE SEQUENCE [LARGE SCALE GENOMIC DNA]</scope>
    <source>
        <strain evidence="2 3">DSM 24083</strain>
    </source>
</reference>
<proteinExistence type="predicted"/>
<sequence>MRKVANDVVDMQGAWKILLPLAACLLFLGWLAVDLALGALQATGWSAVQAWLSAVVIAGLSVLFLWLLFGFGRPWVRYLRQRRQGTPPDDR</sequence>
<dbReference type="AlphaFoldDB" id="A0A543AP69"/>
<dbReference type="OrthoDB" id="5517693at2"/>
<dbReference type="RefSeq" id="WP_141864960.1">
    <property type="nucleotide sequence ID" value="NZ_BAABAN010000001.1"/>
</dbReference>
<gene>
    <name evidence="2" type="ORF">FB556_0844</name>
</gene>
<feature type="transmembrane region" description="Helical" evidence="1">
    <location>
        <begin position="48"/>
        <end position="72"/>
    </location>
</feature>
<dbReference type="Proteomes" id="UP000319746">
    <property type="component" value="Unassembled WGS sequence"/>
</dbReference>